<sequence>MKNVLLVIAAFLISTASFAQSPFKLSREAEERCTQITREMAQELRLNELGYIKLKELNRERMLTTQNILSNYSNDAHLLEQKLEEAAQAYDQQVTAFLNPNQLQAYANFKSQPTPKVRFVAVGSEE</sequence>
<reference evidence="2 3" key="1">
    <citation type="submission" date="2022-11" db="EMBL/GenBank/DDBJ databases">
        <title>The characterization of three novel Bacteroidetes species and genomic analysis of their roles in tidal elemental geochemical cycles.</title>
        <authorList>
            <person name="Ma K.-J."/>
        </authorList>
    </citation>
    <scope>NUCLEOTIDE SEQUENCE [LARGE SCALE GENOMIC DNA]</scope>
    <source>
        <strain evidence="2 3">M82</strain>
    </source>
</reference>
<evidence type="ECO:0000313" key="2">
    <source>
        <dbReference type="EMBL" id="MCX2741134.1"/>
    </source>
</evidence>
<accession>A0ABT3RH64</accession>
<comment type="caution">
    <text evidence="2">The sequence shown here is derived from an EMBL/GenBank/DDBJ whole genome shotgun (WGS) entry which is preliminary data.</text>
</comment>
<proteinExistence type="predicted"/>
<dbReference type="RefSeq" id="WP_266053243.1">
    <property type="nucleotide sequence ID" value="NZ_JAPFQO010000009.1"/>
</dbReference>
<dbReference type="Proteomes" id="UP001207228">
    <property type="component" value="Unassembled WGS sequence"/>
</dbReference>
<feature type="chain" id="PRO_5047097677" evidence="1">
    <location>
        <begin position="20"/>
        <end position="126"/>
    </location>
</feature>
<keyword evidence="3" id="KW-1185">Reference proteome</keyword>
<name>A0ABT3RH64_9BACT</name>
<gene>
    <name evidence="2" type="ORF">OO017_14340</name>
</gene>
<organism evidence="2 3">
    <name type="scientific">Pontibacter anaerobius</name>
    <dbReference type="NCBI Taxonomy" id="2993940"/>
    <lineage>
        <taxon>Bacteria</taxon>
        <taxon>Pseudomonadati</taxon>
        <taxon>Bacteroidota</taxon>
        <taxon>Cytophagia</taxon>
        <taxon>Cytophagales</taxon>
        <taxon>Hymenobacteraceae</taxon>
        <taxon>Pontibacter</taxon>
    </lineage>
</organism>
<protein>
    <submittedName>
        <fullName evidence="2">Uncharacterized protein</fullName>
    </submittedName>
</protein>
<feature type="signal peptide" evidence="1">
    <location>
        <begin position="1"/>
        <end position="19"/>
    </location>
</feature>
<keyword evidence="1" id="KW-0732">Signal</keyword>
<evidence type="ECO:0000256" key="1">
    <source>
        <dbReference type="SAM" id="SignalP"/>
    </source>
</evidence>
<evidence type="ECO:0000313" key="3">
    <source>
        <dbReference type="Proteomes" id="UP001207228"/>
    </source>
</evidence>
<dbReference type="EMBL" id="JAPFQO010000009">
    <property type="protein sequence ID" value="MCX2741134.1"/>
    <property type="molecule type" value="Genomic_DNA"/>
</dbReference>